<evidence type="ECO:0000313" key="2">
    <source>
        <dbReference type="EMBL" id="TAJ43641.1"/>
    </source>
</evidence>
<dbReference type="Proteomes" id="UP000292580">
    <property type="component" value="Unassembled WGS sequence"/>
</dbReference>
<name>A0A483CM55_9EURY</name>
<dbReference type="InterPro" id="IPR009061">
    <property type="entry name" value="DNA-bd_dom_put_sf"/>
</dbReference>
<sequence length="68" mass="7768">MDHSDQTLCMAEIERMYNLTDASEYLGSDPRKLRRLIADGKLPAVKVGRTWCIKESTIKKIQDGELEV</sequence>
<dbReference type="GO" id="GO:0003677">
    <property type="term" value="F:DNA binding"/>
    <property type="evidence" value="ECO:0007669"/>
    <property type="project" value="InterPro"/>
</dbReference>
<dbReference type="Pfam" id="PF12728">
    <property type="entry name" value="HTH_17"/>
    <property type="match status" value="1"/>
</dbReference>
<evidence type="ECO:0000313" key="3">
    <source>
        <dbReference type="Proteomes" id="UP000292580"/>
    </source>
</evidence>
<comment type="caution">
    <text evidence="2">The sequence shown here is derived from an EMBL/GenBank/DDBJ whole genome shotgun (WGS) entry which is preliminary data.</text>
</comment>
<keyword evidence="3" id="KW-1185">Reference proteome</keyword>
<dbReference type="SUPFAM" id="SSF46955">
    <property type="entry name" value="Putative DNA-binding domain"/>
    <property type="match status" value="1"/>
</dbReference>
<reference evidence="2 3" key="1">
    <citation type="submission" date="2017-11" db="EMBL/GenBank/DDBJ databases">
        <title>Isolation and Characterization of Methanofollis Species from Methane Seep Offshore SW Taiwan.</title>
        <authorList>
            <person name="Teng N.-H."/>
            <person name="Lai M.-C."/>
            <person name="Chen S.-C."/>
        </authorList>
    </citation>
    <scope>NUCLEOTIDE SEQUENCE [LARGE SCALE GENOMIC DNA]</scope>
    <source>
        <strain evidence="2 3">FWC-SCC2</strain>
    </source>
</reference>
<feature type="domain" description="Helix-turn-helix" evidence="1">
    <location>
        <begin position="16"/>
        <end position="59"/>
    </location>
</feature>
<dbReference type="EMBL" id="PGCL01000004">
    <property type="protein sequence ID" value="TAJ43641.1"/>
    <property type="molecule type" value="Genomic_DNA"/>
</dbReference>
<proteinExistence type="predicted"/>
<evidence type="ECO:0000259" key="1">
    <source>
        <dbReference type="Pfam" id="PF12728"/>
    </source>
</evidence>
<gene>
    <name evidence="2" type="ORF">CUJ86_09860</name>
</gene>
<organism evidence="2 3">
    <name type="scientific">Methanofollis fontis</name>
    <dbReference type="NCBI Taxonomy" id="2052832"/>
    <lineage>
        <taxon>Archaea</taxon>
        <taxon>Methanobacteriati</taxon>
        <taxon>Methanobacteriota</taxon>
        <taxon>Stenosarchaea group</taxon>
        <taxon>Methanomicrobia</taxon>
        <taxon>Methanomicrobiales</taxon>
        <taxon>Methanomicrobiaceae</taxon>
        <taxon>Methanofollis</taxon>
    </lineage>
</organism>
<dbReference type="NCBIfam" id="TIGR01764">
    <property type="entry name" value="excise"/>
    <property type="match status" value="1"/>
</dbReference>
<dbReference type="InterPro" id="IPR010093">
    <property type="entry name" value="SinI_DNA-bd"/>
</dbReference>
<accession>A0A483CM55</accession>
<dbReference type="InterPro" id="IPR041657">
    <property type="entry name" value="HTH_17"/>
</dbReference>
<protein>
    <recommendedName>
        <fullName evidence="1">Helix-turn-helix domain-containing protein</fullName>
    </recommendedName>
</protein>
<dbReference type="AlphaFoldDB" id="A0A483CM55"/>